<dbReference type="PANTHER" id="PTHR20898:SF0">
    <property type="entry name" value="DAEDALUS ON 3-RELATED"/>
    <property type="match status" value="1"/>
</dbReference>
<dbReference type="PANTHER" id="PTHR20898">
    <property type="entry name" value="DAEDALUS ON 3-RELATED-RELATED"/>
    <property type="match status" value="1"/>
</dbReference>
<feature type="signal peptide" evidence="1">
    <location>
        <begin position="1"/>
        <end position="21"/>
    </location>
</feature>
<dbReference type="EMBL" id="JAMKOV010000001">
    <property type="protein sequence ID" value="KAI8045690.1"/>
    <property type="molecule type" value="Genomic_DNA"/>
</dbReference>
<name>A0A9P9YZB0_9MUSC</name>
<organism evidence="2 3">
    <name type="scientific">Drosophila gunungcola</name>
    <name type="common">fruit fly</name>
    <dbReference type="NCBI Taxonomy" id="103775"/>
    <lineage>
        <taxon>Eukaryota</taxon>
        <taxon>Metazoa</taxon>
        <taxon>Ecdysozoa</taxon>
        <taxon>Arthropoda</taxon>
        <taxon>Hexapoda</taxon>
        <taxon>Insecta</taxon>
        <taxon>Pterygota</taxon>
        <taxon>Neoptera</taxon>
        <taxon>Endopterygota</taxon>
        <taxon>Diptera</taxon>
        <taxon>Brachycera</taxon>
        <taxon>Muscomorpha</taxon>
        <taxon>Ephydroidea</taxon>
        <taxon>Drosophilidae</taxon>
        <taxon>Drosophila</taxon>
        <taxon>Sophophora</taxon>
    </lineage>
</organism>
<dbReference type="Pfam" id="PF06477">
    <property type="entry name" value="DUF1091"/>
    <property type="match status" value="1"/>
</dbReference>
<keyword evidence="3" id="KW-1185">Reference proteome</keyword>
<accession>A0A9P9YZB0</accession>
<feature type="chain" id="PRO_5040118400" evidence="1">
    <location>
        <begin position="22"/>
        <end position="241"/>
    </location>
</feature>
<reference evidence="2" key="1">
    <citation type="journal article" date="2023" name="Genome Biol. Evol.">
        <title>Long-read-based Genome Assembly of Drosophila gunungcola Reveals Fewer Chemosensory Genes in Flower-breeding Species.</title>
        <authorList>
            <person name="Negi A."/>
            <person name="Liao B.Y."/>
            <person name="Yeh S.D."/>
        </authorList>
    </citation>
    <scope>NUCLEOTIDE SEQUENCE</scope>
    <source>
        <strain evidence="2">Sukarami</strain>
    </source>
</reference>
<evidence type="ECO:0000313" key="3">
    <source>
        <dbReference type="Proteomes" id="UP001059596"/>
    </source>
</evidence>
<proteinExistence type="predicted"/>
<comment type="caution">
    <text evidence="2">The sequence shown here is derived from an EMBL/GenBank/DDBJ whole genome shotgun (WGS) entry which is preliminary data.</text>
</comment>
<gene>
    <name evidence="2" type="ORF">M5D96_001873</name>
</gene>
<keyword evidence="1" id="KW-0732">Signal</keyword>
<dbReference type="SMART" id="SM00697">
    <property type="entry name" value="DM8"/>
    <property type="match status" value="1"/>
</dbReference>
<evidence type="ECO:0000313" key="2">
    <source>
        <dbReference type="EMBL" id="KAI8045690.1"/>
    </source>
</evidence>
<dbReference type="AlphaFoldDB" id="A0A9P9YZB0"/>
<dbReference type="InterPro" id="IPR010512">
    <property type="entry name" value="DUF1091"/>
</dbReference>
<protein>
    <submittedName>
        <fullName evidence="2">Uncharacterized protein</fullName>
    </submittedName>
</protein>
<sequence length="241" mass="27982">MYFKGTLLLLLLIFYINITQANLQIFKRFRTYMPITMNITFDVCKYMETKKHFGNPMLKLFEKISKNYTNINHKCPYDHDLYVDKLPAQLLNQHFTDVLPLPPGDYAYYSSWYTKGIERATIWIYASLSMVMLGVTLSLALTGADDGYAYGPPSGEQLQEIQAVTRPRKHRLKPRVYPEHPSQGCGNLEEADHAAALATYHANRPQPRRIYSHQEIQVDSSFFEPSPERIEELKRILLDQQ</sequence>
<dbReference type="Proteomes" id="UP001059596">
    <property type="component" value="Chromosome 3R"/>
</dbReference>
<evidence type="ECO:0000256" key="1">
    <source>
        <dbReference type="SAM" id="SignalP"/>
    </source>
</evidence>